<accession>A0A8S1KHL5</accession>
<dbReference type="AlphaFoldDB" id="A0A8S1KHL5"/>
<comment type="caution">
    <text evidence="2">The sequence shown here is derived from an EMBL/GenBank/DDBJ whole genome shotgun (WGS) entry which is preliminary data.</text>
</comment>
<protein>
    <submittedName>
        <fullName evidence="2">Uncharacterized protein</fullName>
    </submittedName>
</protein>
<proteinExistence type="predicted"/>
<reference evidence="2" key="1">
    <citation type="submission" date="2021-01" db="EMBL/GenBank/DDBJ databases">
        <authorList>
            <consortium name="Genoscope - CEA"/>
            <person name="William W."/>
        </authorList>
    </citation>
    <scope>NUCLEOTIDE SEQUENCE</scope>
</reference>
<name>A0A8S1KHL5_PARPR</name>
<dbReference type="OMA" id="ENSYCIC"/>
<feature type="coiled-coil region" evidence="1">
    <location>
        <begin position="396"/>
        <end position="423"/>
    </location>
</feature>
<gene>
    <name evidence="2" type="ORF">PPRIM_AZ9-3.1.T0220153</name>
</gene>
<dbReference type="EMBL" id="CAJJDM010000020">
    <property type="protein sequence ID" value="CAD8054679.1"/>
    <property type="molecule type" value="Genomic_DNA"/>
</dbReference>
<evidence type="ECO:0000313" key="3">
    <source>
        <dbReference type="Proteomes" id="UP000688137"/>
    </source>
</evidence>
<organism evidence="2 3">
    <name type="scientific">Paramecium primaurelia</name>
    <dbReference type="NCBI Taxonomy" id="5886"/>
    <lineage>
        <taxon>Eukaryota</taxon>
        <taxon>Sar</taxon>
        <taxon>Alveolata</taxon>
        <taxon>Ciliophora</taxon>
        <taxon>Intramacronucleata</taxon>
        <taxon>Oligohymenophorea</taxon>
        <taxon>Peniculida</taxon>
        <taxon>Parameciidae</taxon>
        <taxon>Paramecium</taxon>
    </lineage>
</organism>
<evidence type="ECO:0000313" key="2">
    <source>
        <dbReference type="EMBL" id="CAD8054679.1"/>
    </source>
</evidence>
<sequence length="520" mass="62714">MQNPYITSTLYFPKQSYLSKYKGFYEFKKQKYHSPEERKIKERRIQNNQTSDFEETILITNSAKQLIPQRRITFENQINSDEESHFYKNESSPSQRYLTNSQMLKQQKQILPSLPYQTNINQIKLQARQLFVKPFIKKQKSLDHVVQICYSNKYFAQLKEGTSLKCLFKTAALKEENYDKILIIQFENLILKRSYSFWENQTEITNCGINLGTNNQEQCENSYCICNLRREFKNTLKILSKAFIIIFLVQNANFMLKWHKYLQDQNYQYDAIYKARITKDVRIGGIQLNRVFNDFQKFNLSKIIYFDSIDISNSFKLHPEDLQYKIPIANYNIETSIFLFRKNLQQKQFDSNLLYNISMAIFQGKEHVISKKQVYFENIDLHFVFEYYSSQNQIKKTNQLRKLDELKQQYQRILQTLNESQTTQSEKDEYLIQWIQATRNDFINDFKMKKNERVPQFYFTIGDVIVRNQKLKWQHFSYKSEKIQSRYEHLCKQITKLNQDHENFEKHQHSIKINCILCIE</sequence>
<evidence type="ECO:0000256" key="1">
    <source>
        <dbReference type="SAM" id="Coils"/>
    </source>
</evidence>
<dbReference type="Proteomes" id="UP000688137">
    <property type="component" value="Unassembled WGS sequence"/>
</dbReference>
<keyword evidence="1" id="KW-0175">Coiled coil</keyword>
<keyword evidence="3" id="KW-1185">Reference proteome</keyword>